<dbReference type="AlphaFoldDB" id="A0A927IR02"/>
<feature type="signal peptide" evidence="1">
    <location>
        <begin position="1"/>
        <end position="22"/>
    </location>
</feature>
<dbReference type="Pfam" id="PF03724">
    <property type="entry name" value="META"/>
    <property type="match status" value="1"/>
</dbReference>
<evidence type="ECO:0000313" key="4">
    <source>
        <dbReference type="Proteomes" id="UP000654108"/>
    </source>
</evidence>
<gene>
    <name evidence="3" type="ORF">IC608_00180</name>
</gene>
<sequence length="257" mass="26457">MVIARLVAALAALWLMTVPALADPQTITGNVIYRERMALPAGATLHVGLVTLPGNTPVVGAGAVLETRSTPPLGFVLNVRGSLDQSLQYGLIAEITSGGVPLFRNVTAVPVDLETSEPAAILVQRVGAPAPSVPPAPKGEPLADPTILDTQWQVTSIGGRPVIEGKAPTLQIAPDLRAGGTGGCNSYFAQASVEDDKLTFGPAAATRMACDEATMAQETAFFDALAAVTSFETGDHVLRLLDPAGVPLIGFVDSGNN</sequence>
<organism evidence="3 4">
    <name type="scientific">Devosia oryzisoli</name>
    <dbReference type="NCBI Taxonomy" id="2774138"/>
    <lineage>
        <taxon>Bacteria</taxon>
        <taxon>Pseudomonadati</taxon>
        <taxon>Pseudomonadota</taxon>
        <taxon>Alphaproteobacteria</taxon>
        <taxon>Hyphomicrobiales</taxon>
        <taxon>Devosiaceae</taxon>
        <taxon>Devosia</taxon>
    </lineage>
</organism>
<comment type="caution">
    <text evidence="3">The sequence shown here is derived from an EMBL/GenBank/DDBJ whole genome shotgun (WGS) entry which is preliminary data.</text>
</comment>
<protein>
    <submittedName>
        <fullName evidence="3">META domain-containing protein</fullName>
    </submittedName>
</protein>
<keyword evidence="4" id="KW-1185">Reference proteome</keyword>
<evidence type="ECO:0000259" key="2">
    <source>
        <dbReference type="Pfam" id="PF03724"/>
    </source>
</evidence>
<keyword evidence="1" id="KW-0732">Signal</keyword>
<dbReference type="InterPro" id="IPR005184">
    <property type="entry name" value="DUF306_Meta_HslJ"/>
</dbReference>
<dbReference type="InterPro" id="IPR039366">
    <property type="entry name" value="Pilotin"/>
</dbReference>
<dbReference type="Gene3D" id="2.40.128.270">
    <property type="match status" value="1"/>
</dbReference>
<dbReference type="InterPro" id="IPR053147">
    <property type="entry name" value="Hsp_HslJ-like"/>
</dbReference>
<evidence type="ECO:0000256" key="1">
    <source>
        <dbReference type="SAM" id="SignalP"/>
    </source>
</evidence>
<dbReference type="PANTHER" id="PTHR35535:SF1">
    <property type="entry name" value="HEAT SHOCK PROTEIN HSLJ"/>
    <property type="match status" value="1"/>
</dbReference>
<dbReference type="RefSeq" id="WP_191772020.1">
    <property type="nucleotide sequence ID" value="NZ_JACYFU010000001.1"/>
</dbReference>
<evidence type="ECO:0000313" key="3">
    <source>
        <dbReference type="EMBL" id="MBD8063889.1"/>
    </source>
</evidence>
<name>A0A927IR02_9HYPH</name>
<dbReference type="Proteomes" id="UP000654108">
    <property type="component" value="Unassembled WGS sequence"/>
</dbReference>
<dbReference type="InterPro" id="IPR038670">
    <property type="entry name" value="HslJ-like_sf"/>
</dbReference>
<dbReference type="PANTHER" id="PTHR35535">
    <property type="entry name" value="HEAT SHOCK PROTEIN HSLJ"/>
    <property type="match status" value="1"/>
</dbReference>
<feature type="chain" id="PRO_5037963283" evidence="1">
    <location>
        <begin position="23"/>
        <end position="257"/>
    </location>
</feature>
<accession>A0A927IR02</accession>
<feature type="domain" description="DUF306" evidence="2">
    <location>
        <begin position="147"/>
        <end position="249"/>
    </location>
</feature>
<dbReference type="Pfam" id="PF09619">
    <property type="entry name" value="YscW"/>
    <property type="match status" value="1"/>
</dbReference>
<dbReference type="EMBL" id="JACYFU010000001">
    <property type="protein sequence ID" value="MBD8063889.1"/>
    <property type="molecule type" value="Genomic_DNA"/>
</dbReference>
<proteinExistence type="predicted"/>
<reference evidence="3" key="1">
    <citation type="submission" date="2020-09" db="EMBL/GenBank/DDBJ databases">
        <title>Genome seq and assembly of Devosia sp.</title>
        <authorList>
            <person name="Chhetri G."/>
        </authorList>
    </citation>
    <scope>NUCLEOTIDE SEQUENCE</scope>
    <source>
        <strain evidence="3">PTR5</strain>
    </source>
</reference>